<comment type="similarity">
    <text evidence="2 4">Belongs to the peptidase S8 family.</text>
</comment>
<protein>
    <recommendedName>
        <fullName evidence="6">Peptidase S8/S53 domain-containing protein</fullName>
    </recommendedName>
</protein>
<dbReference type="PANTHER" id="PTHR10795">
    <property type="entry name" value="PROPROTEIN CONVERTASE SUBTILISIN/KEXIN"/>
    <property type="match status" value="1"/>
</dbReference>
<sequence length="265" mass="28391">MAGLEGVVSVLLNQKRHILTTKSWDFIGLTQYAERENYESDIIVGVIVTGIWPESSSFNDEGFGPLPTKWNGSCIASNFSCNRKIIGAKYYLSSSNEPMSHVDFESPRDSKGHGTHTSSTAAGNPVTMASMLVLAQGTTRGAVPSARIAVYKVCWSTGCFDESILAAFDDAILDGVDILSVSLGSDSADNSNHYKDAISIEAFHAMRDGVLTVVAGGNLGPHPASLHNLAPWTVVIGASTIDRKFITKVKLGDNTTYEVHSYTIA</sequence>
<name>A0A9D4Y7N4_PEA</name>
<feature type="compositionally biased region" description="Basic and acidic residues" evidence="5">
    <location>
        <begin position="101"/>
        <end position="112"/>
    </location>
</feature>
<feature type="region of interest" description="Disordered" evidence="5">
    <location>
        <begin position="101"/>
        <end position="123"/>
    </location>
</feature>
<feature type="domain" description="Peptidase S8/S53" evidence="6">
    <location>
        <begin position="40"/>
        <end position="240"/>
    </location>
</feature>
<dbReference type="Pfam" id="PF00082">
    <property type="entry name" value="Peptidase_S8"/>
    <property type="match status" value="1"/>
</dbReference>
<dbReference type="Proteomes" id="UP001058974">
    <property type="component" value="Chromosome 2"/>
</dbReference>
<evidence type="ECO:0000256" key="2">
    <source>
        <dbReference type="ARBA" id="ARBA00011073"/>
    </source>
</evidence>
<keyword evidence="3" id="KW-0732">Signal</keyword>
<dbReference type="EMBL" id="JAMSHJ010000002">
    <property type="protein sequence ID" value="KAI5434282.1"/>
    <property type="molecule type" value="Genomic_DNA"/>
</dbReference>
<dbReference type="PROSITE" id="PS51892">
    <property type="entry name" value="SUBTILASE"/>
    <property type="match status" value="1"/>
</dbReference>
<gene>
    <name evidence="7" type="ORF">KIW84_021228</name>
</gene>
<dbReference type="Gramene" id="Psat02G0122800-T1">
    <property type="protein sequence ID" value="KAI5434282.1"/>
    <property type="gene ID" value="KIW84_021228"/>
</dbReference>
<comment type="caution">
    <text evidence="7">The sequence shown here is derived from an EMBL/GenBank/DDBJ whole genome shotgun (WGS) entry which is preliminary data.</text>
</comment>
<dbReference type="Gene3D" id="3.40.50.200">
    <property type="entry name" value="Peptidase S8/S53 domain"/>
    <property type="match status" value="1"/>
</dbReference>
<evidence type="ECO:0000259" key="6">
    <source>
        <dbReference type="Pfam" id="PF00082"/>
    </source>
</evidence>
<evidence type="ECO:0000313" key="8">
    <source>
        <dbReference type="Proteomes" id="UP001058974"/>
    </source>
</evidence>
<dbReference type="GO" id="GO:0006508">
    <property type="term" value="P:proteolysis"/>
    <property type="evidence" value="ECO:0007669"/>
    <property type="project" value="InterPro"/>
</dbReference>
<dbReference type="SUPFAM" id="SSF52743">
    <property type="entry name" value="Subtilisin-like"/>
    <property type="match status" value="1"/>
</dbReference>
<evidence type="ECO:0000256" key="5">
    <source>
        <dbReference type="SAM" id="MobiDB-lite"/>
    </source>
</evidence>
<comment type="subcellular location">
    <subcellularLocation>
        <location evidence="1">Secreted</location>
    </subcellularLocation>
</comment>
<accession>A0A9D4Y7N4</accession>
<evidence type="ECO:0000313" key="7">
    <source>
        <dbReference type="EMBL" id="KAI5434282.1"/>
    </source>
</evidence>
<dbReference type="GO" id="GO:0005576">
    <property type="term" value="C:extracellular region"/>
    <property type="evidence" value="ECO:0007669"/>
    <property type="project" value="UniProtKB-SubCell"/>
</dbReference>
<evidence type="ECO:0000256" key="1">
    <source>
        <dbReference type="ARBA" id="ARBA00004613"/>
    </source>
</evidence>
<dbReference type="AlphaFoldDB" id="A0A9D4Y7N4"/>
<evidence type="ECO:0000256" key="4">
    <source>
        <dbReference type="PROSITE-ProRule" id="PRU01240"/>
    </source>
</evidence>
<organism evidence="7 8">
    <name type="scientific">Pisum sativum</name>
    <name type="common">Garden pea</name>
    <name type="synonym">Lathyrus oleraceus</name>
    <dbReference type="NCBI Taxonomy" id="3888"/>
    <lineage>
        <taxon>Eukaryota</taxon>
        <taxon>Viridiplantae</taxon>
        <taxon>Streptophyta</taxon>
        <taxon>Embryophyta</taxon>
        <taxon>Tracheophyta</taxon>
        <taxon>Spermatophyta</taxon>
        <taxon>Magnoliopsida</taxon>
        <taxon>eudicotyledons</taxon>
        <taxon>Gunneridae</taxon>
        <taxon>Pentapetalae</taxon>
        <taxon>rosids</taxon>
        <taxon>fabids</taxon>
        <taxon>Fabales</taxon>
        <taxon>Fabaceae</taxon>
        <taxon>Papilionoideae</taxon>
        <taxon>50 kb inversion clade</taxon>
        <taxon>NPAAA clade</taxon>
        <taxon>Hologalegina</taxon>
        <taxon>IRL clade</taxon>
        <taxon>Fabeae</taxon>
        <taxon>Lathyrus</taxon>
    </lineage>
</organism>
<reference evidence="7 8" key="1">
    <citation type="journal article" date="2022" name="Nat. Genet.">
        <title>Improved pea reference genome and pan-genome highlight genomic features and evolutionary characteristics.</title>
        <authorList>
            <person name="Yang T."/>
            <person name="Liu R."/>
            <person name="Luo Y."/>
            <person name="Hu S."/>
            <person name="Wang D."/>
            <person name="Wang C."/>
            <person name="Pandey M.K."/>
            <person name="Ge S."/>
            <person name="Xu Q."/>
            <person name="Li N."/>
            <person name="Li G."/>
            <person name="Huang Y."/>
            <person name="Saxena R.K."/>
            <person name="Ji Y."/>
            <person name="Li M."/>
            <person name="Yan X."/>
            <person name="He Y."/>
            <person name="Liu Y."/>
            <person name="Wang X."/>
            <person name="Xiang C."/>
            <person name="Varshney R.K."/>
            <person name="Ding H."/>
            <person name="Gao S."/>
            <person name="Zong X."/>
        </authorList>
    </citation>
    <scope>NUCLEOTIDE SEQUENCE [LARGE SCALE GENOMIC DNA]</scope>
    <source>
        <strain evidence="7 8">cv. Zhongwan 6</strain>
    </source>
</reference>
<dbReference type="InterPro" id="IPR045051">
    <property type="entry name" value="SBT"/>
</dbReference>
<comment type="caution">
    <text evidence="4">Lacks conserved residue(s) required for the propagation of feature annotation.</text>
</comment>
<proteinExistence type="inferred from homology"/>
<dbReference type="InterPro" id="IPR036852">
    <property type="entry name" value="Peptidase_S8/S53_dom_sf"/>
</dbReference>
<dbReference type="GO" id="GO:0004252">
    <property type="term" value="F:serine-type endopeptidase activity"/>
    <property type="evidence" value="ECO:0007669"/>
    <property type="project" value="InterPro"/>
</dbReference>
<keyword evidence="8" id="KW-1185">Reference proteome</keyword>
<dbReference type="Gramene" id="PSAT_LOCUS10129_t1">
    <property type="protein sequence ID" value="CAL5190055.1"/>
    <property type="gene ID" value="PSAT_LOCUS10129"/>
</dbReference>
<evidence type="ECO:0000256" key="3">
    <source>
        <dbReference type="ARBA" id="ARBA00022729"/>
    </source>
</evidence>
<dbReference type="InterPro" id="IPR000209">
    <property type="entry name" value="Peptidase_S8/S53_dom"/>
</dbReference>